<gene>
    <name evidence="1" type="ordered locus">Tgr7_1623</name>
</gene>
<sequence length="325" mass="36146">MIAPFYRVSSNNQDITPLIKDHLMELRLEDRSGDYSDALELELADDGRLSFPSEGSEMSVILGYVGGFERVSTNFAIDQIAHEGPPGVLKLSATSANFTSQARAPRERSFDAVLADGTPRTFKRLMDEIASEHGFTTFFRPAALGEIELPHTDQAGVSDLGLAAEMADLYGAMFKPVDGHWVFLSYAALAEQEPATTITPAQVSRWRAHFLARRRYQSVVAFWHDFEHAERTKAVAGEGLPQKVLNRTFVNADTAQAAADSALAKGQRQARRLSLELPGRPELASQQLIRLAGFRERVDDVWLVRRVTHVLNKRGYRCRVECEGV</sequence>
<dbReference type="SUPFAM" id="SSF69279">
    <property type="entry name" value="Phage tail proteins"/>
    <property type="match status" value="1"/>
</dbReference>
<dbReference type="EMBL" id="CP001339">
    <property type="protein sequence ID" value="ACL72706.1"/>
    <property type="molecule type" value="Genomic_DNA"/>
</dbReference>
<accession>B8GS02</accession>
<evidence type="ECO:0000313" key="2">
    <source>
        <dbReference type="Proteomes" id="UP000002383"/>
    </source>
</evidence>
<reference evidence="1 2" key="1">
    <citation type="journal article" date="2011" name="Stand. Genomic Sci.">
        <title>Complete genome sequence of 'Thioalkalivibrio sulfidophilus' HL-EbGr7.</title>
        <authorList>
            <person name="Muyzer G."/>
            <person name="Sorokin D.Y."/>
            <person name="Mavromatis K."/>
            <person name="Lapidus A."/>
            <person name="Clum A."/>
            <person name="Ivanova N."/>
            <person name="Pati A."/>
            <person name="d'Haeseleer P."/>
            <person name="Woyke T."/>
            <person name="Kyrpides N.C."/>
        </authorList>
    </citation>
    <scope>NUCLEOTIDE SEQUENCE [LARGE SCALE GENOMIC DNA]</scope>
    <source>
        <strain evidence="1 2">HL-EbGR7</strain>
    </source>
</reference>
<name>B8GS02_THISH</name>
<protein>
    <submittedName>
        <fullName evidence="1">Phage-related tail protein</fullName>
    </submittedName>
</protein>
<dbReference type="AlphaFoldDB" id="B8GS02"/>
<dbReference type="Proteomes" id="UP000002383">
    <property type="component" value="Chromosome"/>
</dbReference>
<proteinExistence type="predicted"/>
<dbReference type="STRING" id="396588.Tgr7_1623"/>
<organism evidence="1 2">
    <name type="scientific">Thioalkalivibrio sulfidiphilus (strain HL-EbGR7)</name>
    <dbReference type="NCBI Taxonomy" id="396588"/>
    <lineage>
        <taxon>Bacteria</taxon>
        <taxon>Pseudomonadati</taxon>
        <taxon>Pseudomonadota</taxon>
        <taxon>Gammaproteobacteria</taxon>
        <taxon>Chromatiales</taxon>
        <taxon>Ectothiorhodospiraceae</taxon>
        <taxon>Thioalkalivibrio</taxon>
    </lineage>
</organism>
<keyword evidence="2" id="KW-1185">Reference proteome</keyword>
<evidence type="ECO:0000313" key="1">
    <source>
        <dbReference type="EMBL" id="ACL72706.1"/>
    </source>
</evidence>
<dbReference type="KEGG" id="tgr:Tgr7_1623"/>
<dbReference type="HOGENOM" id="CLU_037957_1_0_6"/>
<dbReference type="eggNOG" id="COG3500">
    <property type="taxonomic scope" value="Bacteria"/>
</dbReference>